<dbReference type="EMBL" id="LT629692">
    <property type="protein sequence ID" value="SDG61162.1"/>
    <property type="molecule type" value="Genomic_DNA"/>
</dbReference>
<evidence type="ECO:0000313" key="2">
    <source>
        <dbReference type="Proteomes" id="UP000199009"/>
    </source>
</evidence>
<proteinExistence type="predicted"/>
<gene>
    <name evidence="1" type="ORF">SAMN04489810_0768</name>
</gene>
<sequence length="46" mass="5420">MRIYVDRLTAVLHPSPRSAPMAPRRERPRRARATFVPLRRELVPAR</sequence>
<name>A0A1G7VMW5_9MICO</name>
<evidence type="ECO:0000313" key="1">
    <source>
        <dbReference type="EMBL" id="SDG61162.1"/>
    </source>
</evidence>
<dbReference type="Proteomes" id="UP000199009">
    <property type="component" value="Chromosome I"/>
</dbReference>
<organism evidence="1 2">
    <name type="scientific">Microbacterium pygmaeum</name>
    <dbReference type="NCBI Taxonomy" id="370764"/>
    <lineage>
        <taxon>Bacteria</taxon>
        <taxon>Bacillati</taxon>
        <taxon>Actinomycetota</taxon>
        <taxon>Actinomycetes</taxon>
        <taxon>Micrococcales</taxon>
        <taxon>Microbacteriaceae</taxon>
        <taxon>Microbacterium</taxon>
    </lineage>
</organism>
<reference evidence="1 2" key="1">
    <citation type="submission" date="2016-10" db="EMBL/GenBank/DDBJ databases">
        <authorList>
            <person name="de Groot N.N."/>
        </authorList>
    </citation>
    <scope>NUCLEOTIDE SEQUENCE [LARGE SCALE GENOMIC DNA]</scope>
    <source>
        <strain evidence="1 2">DSM 23142</strain>
    </source>
</reference>
<dbReference type="AlphaFoldDB" id="A0A1G7VMW5"/>
<protein>
    <submittedName>
        <fullName evidence="1">Uncharacterized protein</fullName>
    </submittedName>
</protein>
<dbReference type="STRING" id="370764.SAMN04489810_0768"/>
<keyword evidence="2" id="KW-1185">Reference proteome</keyword>
<dbReference type="RefSeq" id="WP_157681747.1">
    <property type="nucleotide sequence ID" value="NZ_LT629692.1"/>
</dbReference>
<accession>A0A1G7VMW5</accession>